<gene>
    <name evidence="2" type="ORF">Pfra01_001229400</name>
</gene>
<dbReference type="Proteomes" id="UP001165121">
    <property type="component" value="Unassembled WGS sequence"/>
</dbReference>
<accession>A0A9W6XKM4</accession>
<evidence type="ECO:0000313" key="3">
    <source>
        <dbReference type="Proteomes" id="UP001165121"/>
    </source>
</evidence>
<keyword evidence="3" id="KW-1185">Reference proteome</keyword>
<feature type="region of interest" description="Disordered" evidence="1">
    <location>
        <begin position="1"/>
        <end position="56"/>
    </location>
</feature>
<organism evidence="2 3">
    <name type="scientific">Phytophthora fragariaefolia</name>
    <dbReference type="NCBI Taxonomy" id="1490495"/>
    <lineage>
        <taxon>Eukaryota</taxon>
        <taxon>Sar</taxon>
        <taxon>Stramenopiles</taxon>
        <taxon>Oomycota</taxon>
        <taxon>Peronosporomycetes</taxon>
        <taxon>Peronosporales</taxon>
        <taxon>Peronosporaceae</taxon>
        <taxon>Phytophthora</taxon>
    </lineage>
</organism>
<protein>
    <submittedName>
        <fullName evidence="2">Unnamed protein product</fullName>
    </submittedName>
</protein>
<sequence>MGDITRQDLVESDNESKPSDTSDSIDVSLRASPEPPAPARTAASRRPVSEKKREKERWKSVIDNWRTIEGSGLINLANDDKTLKQMRINGWETGLSNYDEGYQV</sequence>
<name>A0A9W6XKM4_9STRA</name>
<dbReference type="AlphaFoldDB" id="A0A9W6XKM4"/>
<reference evidence="2" key="1">
    <citation type="submission" date="2023-04" db="EMBL/GenBank/DDBJ databases">
        <title>Phytophthora fragariaefolia NBRC 109709.</title>
        <authorList>
            <person name="Ichikawa N."/>
            <person name="Sato H."/>
            <person name="Tonouchi N."/>
        </authorList>
    </citation>
    <scope>NUCLEOTIDE SEQUENCE</scope>
    <source>
        <strain evidence="2">NBRC 109709</strain>
    </source>
</reference>
<evidence type="ECO:0000256" key="1">
    <source>
        <dbReference type="SAM" id="MobiDB-lite"/>
    </source>
</evidence>
<evidence type="ECO:0000313" key="2">
    <source>
        <dbReference type="EMBL" id="GMF40276.1"/>
    </source>
</evidence>
<feature type="compositionally biased region" description="Basic and acidic residues" evidence="1">
    <location>
        <begin position="1"/>
        <end position="20"/>
    </location>
</feature>
<comment type="caution">
    <text evidence="2">The sequence shown here is derived from an EMBL/GenBank/DDBJ whole genome shotgun (WGS) entry which is preliminary data.</text>
</comment>
<feature type="compositionally biased region" description="Basic and acidic residues" evidence="1">
    <location>
        <begin position="47"/>
        <end position="56"/>
    </location>
</feature>
<proteinExistence type="predicted"/>
<dbReference type="EMBL" id="BSXT01001235">
    <property type="protein sequence ID" value="GMF40276.1"/>
    <property type="molecule type" value="Genomic_DNA"/>
</dbReference>